<dbReference type="Gene3D" id="1.10.10.60">
    <property type="entry name" value="Homeodomain-like"/>
    <property type="match status" value="1"/>
</dbReference>
<dbReference type="SMART" id="SM00342">
    <property type="entry name" value="HTH_ARAC"/>
    <property type="match status" value="1"/>
</dbReference>
<evidence type="ECO:0000259" key="4">
    <source>
        <dbReference type="PROSITE" id="PS01124"/>
    </source>
</evidence>
<dbReference type="PROSITE" id="PS01124">
    <property type="entry name" value="HTH_ARAC_FAMILY_2"/>
    <property type="match status" value="1"/>
</dbReference>
<dbReference type="Pfam" id="PF12833">
    <property type="entry name" value="HTH_18"/>
    <property type="match status" value="1"/>
</dbReference>
<reference evidence="5 6" key="1">
    <citation type="journal article" date="2014" name="Genome Announc.">
        <title>Complete Genome Sequence of Polychlorinated Biphenyl Degrader Comamonas testosteroni TK102 (NBRC 109938).</title>
        <authorList>
            <person name="Fukuda K."/>
            <person name="Hosoyama A."/>
            <person name="Tsuchikane K."/>
            <person name="Ohji S."/>
            <person name="Yamazoe A."/>
            <person name="Fujita N."/>
            <person name="Shintani M."/>
            <person name="Kimbara K."/>
        </authorList>
    </citation>
    <scope>NUCLEOTIDE SEQUENCE [LARGE SCALE GENOMIC DNA]</scope>
    <source>
        <strain evidence="5">TK102</strain>
    </source>
</reference>
<dbReference type="InterPro" id="IPR014710">
    <property type="entry name" value="RmlC-like_jellyroll"/>
</dbReference>
<proteinExistence type="predicted"/>
<dbReference type="Proteomes" id="UP000028782">
    <property type="component" value="Chromosome"/>
</dbReference>
<name>A0A076PKY8_COMTE</name>
<feature type="region of interest" description="Disordered" evidence="3">
    <location>
        <begin position="1"/>
        <end position="24"/>
    </location>
</feature>
<evidence type="ECO:0000313" key="5">
    <source>
        <dbReference type="EMBL" id="AIJ44300.1"/>
    </source>
</evidence>
<dbReference type="HOGENOM" id="CLU_000445_88_15_4"/>
<dbReference type="GO" id="GO:0043565">
    <property type="term" value="F:sequence-specific DNA binding"/>
    <property type="evidence" value="ECO:0007669"/>
    <property type="project" value="InterPro"/>
</dbReference>
<dbReference type="PANTHER" id="PTHR11019">
    <property type="entry name" value="HTH-TYPE TRANSCRIPTIONAL REGULATOR NIMR"/>
    <property type="match status" value="1"/>
</dbReference>
<keyword evidence="1" id="KW-0805">Transcription regulation</keyword>
<dbReference type="RefSeq" id="WP_043370428.1">
    <property type="nucleotide sequence ID" value="NZ_CP006704.1"/>
</dbReference>
<evidence type="ECO:0000256" key="2">
    <source>
        <dbReference type="ARBA" id="ARBA00023163"/>
    </source>
</evidence>
<dbReference type="InterPro" id="IPR018060">
    <property type="entry name" value="HTH_AraC"/>
</dbReference>
<organism evidence="5 6">
    <name type="scientific">Comamonas testosteroni TK102</name>
    <dbReference type="NCBI Taxonomy" id="1392005"/>
    <lineage>
        <taxon>Bacteria</taxon>
        <taxon>Pseudomonadati</taxon>
        <taxon>Pseudomonadota</taxon>
        <taxon>Betaproteobacteria</taxon>
        <taxon>Burkholderiales</taxon>
        <taxon>Comamonadaceae</taxon>
        <taxon>Comamonas</taxon>
    </lineage>
</organism>
<sequence length="231" mass="25273">MSRDTASPHPVLDQAQASVRSYSGEHQAHAHDYAQILFALQGRMELEVAGRPSFVDSACGMVIPAGADHGYLAAPQTQVLVIDAPMAEGLDKLRRFAVPPALRFPQSSLSAAAQMALVLQAPTLLQRRGLDLLRLQQQIQAALHESWPTARLAGLMHLSVAQFHARFVELTDRTPQDWLRGLRLDAAVRQLKQGAALEATALRCGYASASALAYALRRERGVTSRQLREPR</sequence>
<protein>
    <submittedName>
        <fullName evidence="5">Cupin</fullName>
    </submittedName>
</protein>
<dbReference type="InterPro" id="IPR011051">
    <property type="entry name" value="RmlC_Cupin_sf"/>
</dbReference>
<feature type="domain" description="HTH araC/xylS-type" evidence="4">
    <location>
        <begin position="133"/>
        <end position="230"/>
    </location>
</feature>
<dbReference type="InterPro" id="IPR009057">
    <property type="entry name" value="Homeodomain-like_sf"/>
</dbReference>
<dbReference type="KEGG" id="ctes:O987_00495"/>
<dbReference type="Gene3D" id="2.60.120.10">
    <property type="entry name" value="Jelly Rolls"/>
    <property type="match status" value="1"/>
</dbReference>
<evidence type="ECO:0000256" key="3">
    <source>
        <dbReference type="SAM" id="MobiDB-lite"/>
    </source>
</evidence>
<dbReference type="PANTHER" id="PTHR11019:SF159">
    <property type="entry name" value="TRANSCRIPTIONAL REGULATOR-RELATED"/>
    <property type="match status" value="1"/>
</dbReference>
<accession>A0A076PKY8</accession>
<dbReference type="GO" id="GO:0003700">
    <property type="term" value="F:DNA-binding transcription factor activity"/>
    <property type="evidence" value="ECO:0007669"/>
    <property type="project" value="InterPro"/>
</dbReference>
<gene>
    <name evidence="5" type="ORF">O987_00495</name>
</gene>
<dbReference type="AlphaFoldDB" id="A0A076PKY8"/>
<evidence type="ECO:0000256" key="1">
    <source>
        <dbReference type="ARBA" id="ARBA00023015"/>
    </source>
</evidence>
<dbReference type="SUPFAM" id="SSF46689">
    <property type="entry name" value="Homeodomain-like"/>
    <property type="match status" value="1"/>
</dbReference>
<keyword evidence="2" id="KW-0804">Transcription</keyword>
<dbReference type="SUPFAM" id="SSF51182">
    <property type="entry name" value="RmlC-like cupins"/>
    <property type="match status" value="1"/>
</dbReference>
<evidence type="ECO:0000313" key="6">
    <source>
        <dbReference type="Proteomes" id="UP000028782"/>
    </source>
</evidence>
<dbReference type="EMBL" id="CP006704">
    <property type="protein sequence ID" value="AIJ44300.1"/>
    <property type="molecule type" value="Genomic_DNA"/>
</dbReference>